<organism evidence="2 3">
    <name type="scientific">Arthrobacter woluwensis</name>
    <dbReference type="NCBI Taxonomy" id="156980"/>
    <lineage>
        <taxon>Bacteria</taxon>
        <taxon>Bacillati</taxon>
        <taxon>Actinomycetota</taxon>
        <taxon>Actinomycetes</taxon>
        <taxon>Micrococcales</taxon>
        <taxon>Micrococcaceae</taxon>
        <taxon>Arthrobacter</taxon>
    </lineage>
</organism>
<reference evidence="2 3" key="1">
    <citation type="submission" date="2016-10" db="EMBL/GenBank/DDBJ databases">
        <authorList>
            <person name="de Groot N.N."/>
        </authorList>
    </citation>
    <scope>NUCLEOTIDE SEQUENCE [LARGE SCALE GENOMIC DNA]</scope>
    <source>
        <strain evidence="2 3">DSM 10495</strain>
    </source>
</reference>
<gene>
    <name evidence="1" type="ORF">SAMN04489745_3450</name>
    <name evidence="2" type="ORF">SAMN04489745_3554</name>
</gene>
<dbReference type="Proteomes" id="UP000182652">
    <property type="component" value="Unassembled WGS sequence"/>
</dbReference>
<evidence type="ECO:0000313" key="1">
    <source>
        <dbReference type="EMBL" id="SEC89610.1"/>
    </source>
</evidence>
<sequence length="60" mass="6837">MSEQIIVKVNAYRDEAGTRPLPRLIGPFPDRETANAYMYSQQPLWGTWNTAPIFTPEVTP</sequence>
<evidence type="ECO:0000313" key="2">
    <source>
        <dbReference type="EMBL" id="SEC95979.1"/>
    </source>
</evidence>
<dbReference type="AlphaFoldDB" id="A0A1H4WRP7"/>
<protein>
    <submittedName>
        <fullName evidence="2">Uncharacterized protein</fullName>
    </submittedName>
</protein>
<dbReference type="RefSeq" id="WP_066217518.1">
    <property type="nucleotide sequence ID" value="NZ_FNSN01000004.1"/>
</dbReference>
<dbReference type="STRING" id="156980.SAMN04489745_3450"/>
<proteinExistence type="predicted"/>
<keyword evidence="3" id="KW-1185">Reference proteome</keyword>
<dbReference type="EMBL" id="FNSN01000006">
    <property type="protein sequence ID" value="SEC95979.1"/>
    <property type="molecule type" value="Genomic_DNA"/>
</dbReference>
<accession>A0A1H4WRP7</accession>
<name>A0A1H4WRP7_9MICC</name>
<evidence type="ECO:0000313" key="3">
    <source>
        <dbReference type="Proteomes" id="UP000182652"/>
    </source>
</evidence>
<dbReference type="EMBL" id="FNSN01000004">
    <property type="protein sequence ID" value="SEC89610.1"/>
    <property type="molecule type" value="Genomic_DNA"/>
</dbReference>